<reference evidence="1" key="1">
    <citation type="submission" date="2018-06" db="EMBL/GenBank/DDBJ databases">
        <authorList>
            <person name="Zhirakovskaya E."/>
        </authorList>
    </citation>
    <scope>NUCLEOTIDE SEQUENCE</scope>
</reference>
<name>A0A3B1AV23_9ZZZZ</name>
<proteinExistence type="predicted"/>
<protein>
    <submittedName>
        <fullName evidence="1">Uncharacterized protein</fullName>
    </submittedName>
</protein>
<organism evidence="1">
    <name type="scientific">hydrothermal vent metagenome</name>
    <dbReference type="NCBI Taxonomy" id="652676"/>
    <lineage>
        <taxon>unclassified sequences</taxon>
        <taxon>metagenomes</taxon>
        <taxon>ecological metagenomes</taxon>
    </lineage>
</organism>
<evidence type="ECO:0000313" key="1">
    <source>
        <dbReference type="EMBL" id="VAX09896.1"/>
    </source>
</evidence>
<dbReference type="EMBL" id="UOFY01000042">
    <property type="protein sequence ID" value="VAX09896.1"/>
    <property type="molecule type" value="Genomic_DNA"/>
</dbReference>
<sequence>MLLRFLAGFTFLIAQNVIAAQFPLVLTESFNDTKVVIYTNENDIRNAPNWQPSDGAPPLSVENLITDVQEWNRLNPKLSNATINEFELKPINHYKNENRWYYLVQMKNKSKGKKGEHYLAVLMDGKVLPAIIEPVSYK</sequence>
<accession>A0A3B1AV23</accession>
<gene>
    <name evidence="1" type="ORF">MNBD_GAMMA25-1352</name>
</gene>
<dbReference type="AlphaFoldDB" id="A0A3B1AV23"/>